<dbReference type="RefSeq" id="XP_026627440.1">
    <property type="nucleotide sequence ID" value="XM_026765833.1"/>
</dbReference>
<dbReference type="AlphaFoldDB" id="A0A3F3Q5H6"/>
<dbReference type="GeneID" id="38134189"/>
<evidence type="ECO:0000313" key="3">
    <source>
        <dbReference type="Proteomes" id="UP000253729"/>
    </source>
</evidence>
<protein>
    <submittedName>
        <fullName evidence="2">Uncharacterized protein</fullName>
    </submittedName>
</protein>
<dbReference type="EMBL" id="KZ852043">
    <property type="protein sequence ID" value="RDH34418.1"/>
    <property type="molecule type" value="Genomic_DNA"/>
</dbReference>
<evidence type="ECO:0000313" key="2">
    <source>
        <dbReference type="EMBL" id="RDH34418.1"/>
    </source>
</evidence>
<name>A0A3F3Q5H6_9EURO</name>
<dbReference type="Proteomes" id="UP000253729">
    <property type="component" value="Unassembled WGS sequence"/>
</dbReference>
<keyword evidence="1" id="KW-0812">Transmembrane</keyword>
<sequence length="56" mass="6131">MVAGTQSGSTRDSLASFPILFHSMFLFLSSCSPNFQCSVAVMIIFLFSSPHLIMDL</sequence>
<evidence type="ECO:0000256" key="1">
    <source>
        <dbReference type="SAM" id="Phobius"/>
    </source>
</evidence>
<keyword evidence="1" id="KW-0472">Membrane</keyword>
<organism evidence="2 3">
    <name type="scientific">Aspergillus welwitschiae</name>
    <dbReference type="NCBI Taxonomy" id="1341132"/>
    <lineage>
        <taxon>Eukaryota</taxon>
        <taxon>Fungi</taxon>
        <taxon>Dikarya</taxon>
        <taxon>Ascomycota</taxon>
        <taxon>Pezizomycotina</taxon>
        <taxon>Eurotiomycetes</taxon>
        <taxon>Eurotiomycetidae</taxon>
        <taxon>Eurotiales</taxon>
        <taxon>Aspergillaceae</taxon>
        <taxon>Aspergillus</taxon>
        <taxon>Aspergillus subgen. Circumdati</taxon>
    </lineage>
</organism>
<gene>
    <name evidence="2" type="ORF">BDQ94DRAFT_141441</name>
</gene>
<keyword evidence="3" id="KW-1185">Reference proteome</keyword>
<keyword evidence="1" id="KW-1133">Transmembrane helix</keyword>
<proteinExistence type="predicted"/>
<reference evidence="2 3" key="1">
    <citation type="submission" date="2018-07" db="EMBL/GenBank/DDBJ databases">
        <title>The genomes of Aspergillus section Nigri reveals drivers in fungal speciation.</title>
        <authorList>
            <consortium name="DOE Joint Genome Institute"/>
            <person name="Vesth T.C."/>
            <person name="Nybo J."/>
            <person name="Theobald S."/>
            <person name="Brandl J."/>
            <person name="Frisvad J.C."/>
            <person name="Nielsen K.F."/>
            <person name="Lyhne E.K."/>
            <person name="Kogle M.E."/>
            <person name="Kuo A."/>
            <person name="Riley R."/>
            <person name="Clum A."/>
            <person name="Nolan M."/>
            <person name="Lipzen A."/>
            <person name="Salamov A."/>
            <person name="Henrissat B."/>
            <person name="Wiebenga A."/>
            <person name="De vries R.P."/>
            <person name="Grigoriev I.V."/>
            <person name="Mortensen U.H."/>
            <person name="Andersen M.R."/>
            <person name="Baker S.E."/>
        </authorList>
    </citation>
    <scope>NUCLEOTIDE SEQUENCE [LARGE SCALE GENOMIC DNA]</scope>
    <source>
        <strain evidence="2 3">CBS 139.54b</strain>
    </source>
</reference>
<accession>A0A3F3Q5H6</accession>
<feature type="transmembrane region" description="Helical" evidence="1">
    <location>
        <begin position="20"/>
        <end position="47"/>
    </location>
</feature>